<dbReference type="Proteomes" id="UP001597110">
    <property type="component" value="Unassembled WGS sequence"/>
</dbReference>
<proteinExistence type="predicted"/>
<protein>
    <recommendedName>
        <fullName evidence="4">Transmembrane protein</fullName>
    </recommendedName>
</protein>
<name>A0ABW2YHE9_9GAMM</name>
<feature type="transmembrane region" description="Helical" evidence="1">
    <location>
        <begin position="45"/>
        <end position="62"/>
    </location>
</feature>
<dbReference type="EMBL" id="JBHTIF010000002">
    <property type="protein sequence ID" value="MFD0726495.1"/>
    <property type="molecule type" value="Genomic_DNA"/>
</dbReference>
<accession>A0ABW2YHE9</accession>
<organism evidence="2 3">
    <name type="scientific">Lysobacter brunescens</name>
    <dbReference type="NCBI Taxonomy" id="262323"/>
    <lineage>
        <taxon>Bacteria</taxon>
        <taxon>Pseudomonadati</taxon>
        <taxon>Pseudomonadota</taxon>
        <taxon>Gammaproteobacteria</taxon>
        <taxon>Lysobacterales</taxon>
        <taxon>Lysobacteraceae</taxon>
        <taxon>Lysobacter</taxon>
    </lineage>
</organism>
<sequence>MSTAPAAVAPPRHRIVAPVVLALFGVVGMSALWALIALILDRQCAWMAAVAAIDIVLLLRLGRAAPGLPRAIVALTATFATVAFSNWVIAASQVGGPMGFGTLDALQRLGTDHAQTLFGLANQPAEWAWYAIAAIIALWAGR</sequence>
<keyword evidence="3" id="KW-1185">Reference proteome</keyword>
<reference evidence="3" key="1">
    <citation type="journal article" date="2019" name="Int. J. Syst. Evol. Microbiol.">
        <title>The Global Catalogue of Microorganisms (GCM) 10K type strain sequencing project: providing services to taxonomists for standard genome sequencing and annotation.</title>
        <authorList>
            <consortium name="The Broad Institute Genomics Platform"/>
            <consortium name="The Broad Institute Genome Sequencing Center for Infectious Disease"/>
            <person name="Wu L."/>
            <person name="Ma J."/>
        </authorList>
    </citation>
    <scope>NUCLEOTIDE SEQUENCE [LARGE SCALE GENOMIC DNA]</scope>
    <source>
        <strain evidence="3">CCUG 55585</strain>
    </source>
</reference>
<gene>
    <name evidence="2" type="ORF">ACFQ0E_12915</name>
</gene>
<feature type="transmembrane region" description="Helical" evidence="1">
    <location>
        <begin position="71"/>
        <end position="90"/>
    </location>
</feature>
<evidence type="ECO:0000256" key="1">
    <source>
        <dbReference type="SAM" id="Phobius"/>
    </source>
</evidence>
<keyword evidence="1" id="KW-1133">Transmembrane helix</keyword>
<evidence type="ECO:0000313" key="3">
    <source>
        <dbReference type="Proteomes" id="UP001597110"/>
    </source>
</evidence>
<evidence type="ECO:0000313" key="2">
    <source>
        <dbReference type="EMBL" id="MFD0726495.1"/>
    </source>
</evidence>
<keyword evidence="1" id="KW-0472">Membrane</keyword>
<evidence type="ECO:0008006" key="4">
    <source>
        <dbReference type="Google" id="ProtNLM"/>
    </source>
</evidence>
<feature type="transmembrane region" description="Helical" evidence="1">
    <location>
        <begin position="15"/>
        <end position="39"/>
    </location>
</feature>
<dbReference type="RefSeq" id="WP_386824420.1">
    <property type="nucleotide sequence ID" value="NZ_JBHTIF010000002.1"/>
</dbReference>
<comment type="caution">
    <text evidence="2">The sequence shown here is derived from an EMBL/GenBank/DDBJ whole genome shotgun (WGS) entry which is preliminary data.</text>
</comment>
<keyword evidence="1" id="KW-0812">Transmembrane</keyword>